<reference evidence="1 2" key="1">
    <citation type="submission" date="2023-10" db="EMBL/GenBank/DDBJ databases">
        <title>179-bfca-hs.</title>
        <authorList>
            <person name="Miliotis G."/>
            <person name="Sengupta P."/>
            <person name="Hameed A."/>
            <person name="Chuvochina M."/>
            <person name="Mcdonagh F."/>
            <person name="Simpson A.C."/>
            <person name="Singh N.K."/>
            <person name="Rekha P.D."/>
            <person name="Raman K."/>
            <person name="Hugenholtz P."/>
            <person name="Venkateswaran K."/>
        </authorList>
    </citation>
    <scope>NUCLEOTIDE SEQUENCE [LARGE SCALE GENOMIC DNA]</scope>
    <source>
        <strain evidence="1 2">179-BFC-A-HS</strain>
    </source>
</reference>
<protein>
    <submittedName>
        <fullName evidence="1">Uncharacterized protein</fullName>
    </submittedName>
</protein>
<proteinExistence type="predicted"/>
<comment type="caution">
    <text evidence="1">The sequence shown here is derived from an EMBL/GenBank/DDBJ whole genome shotgun (WGS) entry which is preliminary data.</text>
</comment>
<dbReference type="EMBL" id="JAROCA020000001">
    <property type="protein sequence ID" value="MDY0404383.1"/>
    <property type="molecule type" value="Genomic_DNA"/>
</dbReference>
<name>A0ABU5CDI4_9BACI</name>
<accession>A0ABU5CDI4</accession>
<evidence type="ECO:0000313" key="2">
    <source>
        <dbReference type="Proteomes" id="UP001228376"/>
    </source>
</evidence>
<dbReference type="Proteomes" id="UP001228376">
    <property type="component" value="Unassembled WGS sequence"/>
</dbReference>
<keyword evidence="2" id="KW-1185">Reference proteome</keyword>
<evidence type="ECO:0000313" key="1">
    <source>
        <dbReference type="EMBL" id="MDY0404383.1"/>
    </source>
</evidence>
<dbReference type="RefSeq" id="WP_306067270.1">
    <property type="nucleotide sequence ID" value="NZ_JAROCA020000001.1"/>
</dbReference>
<sequence length="121" mass="14185">MMTSFQKISQVKKVIDDIKANKPTIYSKFINIVQLTRQLQYRFQYMGALILEEEAKKYEPAHQNAYVMRLYMQEINKFKEDENAWVIQNLLADYKELGYATISRLALGTNPRILIGPVVIH</sequence>
<gene>
    <name evidence="1" type="ORF">P5G51_002190</name>
</gene>
<organism evidence="1 2">
    <name type="scientific">Tigheibacillus jepli</name>
    <dbReference type="NCBI Taxonomy" id="3035914"/>
    <lineage>
        <taxon>Bacteria</taxon>
        <taxon>Bacillati</taxon>
        <taxon>Bacillota</taxon>
        <taxon>Bacilli</taxon>
        <taxon>Bacillales</taxon>
        <taxon>Bacillaceae</taxon>
        <taxon>Tigheibacillus</taxon>
    </lineage>
</organism>